<feature type="transmembrane region" description="Helical" evidence="7">
    <location>
        <begin position="74"/>
        <end position="92"/>
    </location>
</feature>
<sequence length="298" mass="33396">MNVLQELWGLMKGWFNAPLFEIGTAPVTLWTIASLVVLFILLLWSTRKLKNWIVLTLLANSKIDIGVRQATGSIVRYTVIAIGFVVILQSVGIDLSTITVLAGALGIGVGFGLQTITNNLVSGLILLFERPIKIGDRIEVGQITGDVVDISARATTVITNDNIAIIIPNAEFISSKVINWSYTTRDVRFNFPVRVSYREDPERIRRLLLEVAHSHPGVLKERKPDVLFQEFGESSLQFILRVWTRDYTDRPGVLRSELYYAISKTFREHGIEIPYPQHDIHIKDGSLTVMTPEPPTSS</sequence>
<keyword evidence="12" id="KW-1185">Reference proteome</keyword>
<dbReference type="GO" id="GO:0005886">
    <property type="term" value="C:plasma membrane"/>
    <property type="evidence" value="ECO:0007669"/>
    <property type="project" value="UniProtKB-SubCell"/>
</dbReference>
<evidence type="ECO:0000256" key="1">
    <source>
        <dbReference type="ARBA" id="ARBA00004651"/>
    </source>
</evidence>
<evidence type="ECO:0000313" key="12">
    <source>
        <dbReference type="Proteomes" id="UP000066284"/>
    </source>
</evidence>
<dbReference type="Proteomes" id="UP000066284">
    <property type="component" value="Chromosome 1"/>
</dbReference>
<dbReference type="Pfam" id="PF00924">
    <property type="entry name" value="MS_channel_2nd"/>
    <property type="match status" value="1"/>
</dbReference>
<dbReference type="Gene3D" id="3.30.70.100">
    <property type="match status" value="1"/>
</dbReference>
<reference evidence="12" key="1">
    <citation type="submission" date="2015-09" db="EMBL/GenBank/DDBJ databases">
        <authorList>
            <person name="Daims H."/>
        </authorList>
    </citation>
    <scope>NUCLEOTIDE SEQUENCE [LARGE SCALE GENOMIC DNA]</scope>
</reference>
<keyword evidence="3" id="KW-1003">Cell membrane</keyword>
<evidence type="ECO:0000256" key="4">
    <source>
        <dbReference type="ARBA" id="ARBA00022692"/>
    </source>
</evidence>
<dbReference type="SUPFAM" id="SSF82861">
    <property type="entry name" value="Mechanosensitive channel protein MscS (YggB), transmembrane region"/>
    <property type="match status" value="1"/>
</dbReference>
<dbReference type="Pfam" id="PF21088">
    <property type="entry name" value="MS_channel_1st"/>
    <property type="match status" value="1"/>
</dbReference>
<dbReference type="SUPFAM" id="SSF82689">
    <property type="entry name" value="Mechanosensitive channel protein MscS (YggB), C-terminal domain"/>
    <property type="match status" value="1"/>
</dbReference>
<dbReference type="PANTHER" id="PTHR30347:SF1">
    <property type="entry name" value="MECHANOSENSITIVE CHANNEL MSCK"/>
    <property type="match status" value="1"/>
</dbReference>
<dbReference type="InterPro" id="IPR049142">
    <property type="entry name" value="MS_channel_1st"/>
</dbReference>
<feature type="domain" description="Mechanosensitive ion channel transmembrane helices 2/3" evidence="10">
    <location>
        <begin position="74"/>
        <end position="114"/>
    </location>
</feature>
<dbReference type="InterPro" id="IPR049278">
    <property type="entry name" value="MS_channel_C"/>
</dbReference>
<proteinExistence type="inferred from homology"/>
<dbReference type="InterPro" id="IPR011014">
    <property type="entry name" value="MscS_channel_TM-2"/>
</dbReference>
<dbReference type="OrthoDB" id="9799209at2"/>
<evidence type="ECO:0000256" key="2">
    <source>
        <dbReference type="ARBA" id="ARBA00008017"/>
    </source>
</evidence>
<feature type="domain" description="Mechanosensitive ion channel MscS C-terminal" evidence="9">
    <location>
        <begin position="190"/>
        <end position="273"/>
    </location>
</feature>
<dbReference type="GO" id="GO:0008381">
    <property type="term" value="F:mechanosensitive monoatomic ion channel activity"/>
    <property type="evidence" value="ECO:0007669"/>
    <property type="project" value="UniProtKB-ARBA"/>
</dbReference>
<dbReference type="RefSeq" id="WP_062482973.1">
    <property type="nucleotide sequence ID" value="NZ_LN885086.1"/>
</dbReference>
<accession>A0A0S4KQV5</accession>
<evidence type="ECO:0000256" key="6">
    <source>
        <dbReference type="ARBA" id="ARBA00023136"/>
    </source>
</evidence>
<gene>
    <name evidence="11" type="ORF">NITINOP_0574</name>
</gene>
<dbReference type="Gene3D" id="1.10.287.1260">
    <property type="match status" value="1"/>
</dbReference>
<keyword evidence="4 7" id="KW-0812">Transmembrane</keyword>
<comment type="similarity">
    <text evidence="2">Belongs to the MscS (TC 1.A.23) family.</text>
</comment>
<evidence type="ECO:0000256" key="5">
    <source>
        <dbReference type="ARBA" id="ARBA00022989"/>
    </source>
</evidence>
<comment type="subcellular location">
    <subcellularLocation>
        <location evidence="1">Cell membrane</location>
        <topology evidence="1">Multi-pass membrane protein</topology>
    </subcellularLocation>
</comment>
<evidence type="ECO:0000259" key="9">
    <source>
        <dbReference type="Pfam" id="PF21082"/>
    </source>
</evidence>
<dbReference type="KEGG" id="nio:NITINOP_0574"/>
<feature type="transmembrane region" description="Helical" evidence="7">
    <location>
        <begin position="20"/>
        <end position="44"/>
    </location>
</feature>
<feature type="transmembrane region" description="Helical" evidence="7">
    <location>
        <begin position="98"/>
        <end position="128"/>
    </location>
</feature>
<dbReference type="InterPro" id="IPR011066">
    <property type="entry name" value="MscS_channel_C_sf"/>
</dbReference>
<dbReference type="InterPro" id="IPR006685">
    <property type="entry name" value="MscS_channel_2nd"/>
</dbReference>
<dbReference type="PANTHER" id="PTHR30347">
    <property type="entry name" value="POTASSIUM CHANNEL RELATED"/>
    <property type="match status" value="1"/>
</dbReference>
<name>A0A0S4KQV5_9BACT</name>
<dbReference type="InterPro" id="IPR010920">
    <property type="entry name" value="LSM_dom_sf"/>
</dbReference>
<dbReference type="EMBL" id="LN885086">
    <property type="protein sequence ID" value="CUQ65550.1"/>
    <property type="molecule type" value="Genomic_DNA"/>
</dbReference>
<feature type="domain" description="Mechanosensitive ion channel MscS" evidence="8">
    <location>
        <begin position="115"/>
        <end position="181"/>
    </location>
</feature>
<dbReference type="InterPro" id="IPR052702">
    <property type="entry name" value="MscS-like_channel"/>
</dbReference>
<evidence type="ECO:0000313" key="11">
    <source>
        <dbReference type="EMBL" id="CUQ65550.1"/>
    </source>
</evidence>
<keyword evidence="5 7" id="KW-1133">Transmembrane helix</keyword>
<evidence type="ECO:0000256" key="3">
    <source>
        <dbReference type="ARBA" id="ARBA00022475"/>
    </source>
</evidence>
<organism evidence="11 12">
    <name type="scientific">Candidatus Nitrospira inopinata</name>
    <dbReference type="NCBI Taxonomy" id="1715989"/>
    <lineage>
        <taxon>Bacteria</taxon>
        <taxon>Pseudomonadati</taxon>
        <taxon>Nitrospirota</taxon>
        <taxon>Nitrospiria</taxon>
        <taxon>Nitrospirales</taxon>
        <taxon>Nitrospiraceae</taxon>
        <taxon>Nitrospira</taxon>
    </lineage>
</organism>
<dbReference type="STRING" id="1715989.NITINOP_0574"/>
<dbReference type="InterPro" id="IPR023408">
    <property type="entry name" value="MscS_beta-dom_sf"/>
</dbReference>
<dbReference type="Gene3D" id="2.30.30.60">
    <property type="match status" value="1"/>
</dbReference>
<evidence type="ECO:0000259" key="8">
    <source>
        <dbReference type="Pfam" id="PF00924"/>
    </source>
</evidence>
<dbReference type="SUPFAM" id="SSF50182">
    <property type="entry name" value="Sm-like ribonucleoproteins"/>
    <property type="match status" value="1"/>
</dbReference>
<evidence type="ECO:0000256" key="7">
    <source>
        <dbReference type="SAM" id="Phobius"/>
    </source>
</evidence>
<dbReference type="Pfam" id="PF21082">
    <property type="entry name" value="MS_channel_3rd"/>
    <property type="match status" value="1"/>
</dbReference>
<keyword evidence="6 7" id="KW-0472">Membrane</keyword>
<dbReference type="AlphaFoldDB" id="A0A0S4KQV5"/>
<protein>
    <submittedName>
        <fullName evidence="11">MscS Mechanosensitive ion channel</fullName>
    </submittedName>
</protein>
<evidence type="ECO:0000259" key="10">
    <source>
        <dbReference type="Pfam" id="PF21088"/>
    </source>
</evidence>